<dbReference type="KEGG" id="asoc:CB4_01523"/>
<sequence>MADIILINGKVTYNITLDPSIWVFDDRKFKMEDFFAGAGSEEETDDMEDEIARMGRLWDKELEHGSTPTKQSEKLFVEKKKIIGDYGIPLAPFLRNAKPATDAIALICRTETGEEHSLSLAEAEQAILCFAIDGKPIREDGPVYLYYGDGRNMDSPIRQIISLTVV</sequence>
<reference evidence="1 2" key="1">
    <citation type="submission" date="2015-12" db="EMBL/GenBank/DDBJ databases">
        <title>Genome sequence of Aneurinibacillus soli.</title>
        <authorList>
            <person name="Lee J.S."/>
            <person name="Lee K.C."/>
            <person name="Kim K.K."/>
            <person name="Lee B.W."/>
        </authorList>
    </citation>
    <scope>NUCLEOTIDE SEQUENCE [LARGE SCALE GENOMIC DNA]</scope>
    <source>
        <strain evidence="1 2">CB4</strain>
    </source>
</reference>
<proteinExistence type="predicted"/>
<dbReference type="AlphaFoldDB" id="A0A0U5AUB1"/>
<name>A0A0U5AUB1_9BACL</name>
<dbReference type="RefSeq" id="WP_096464606.1">
    <property type="nucleotide sequence ID" value="NZ_AP017312.1"/>
</dbReference>
<organism evidence="1 2">
    <name type="scientific">Aneurinibacillus soli</name>
    <dbReference type="NCBI Taxonomy" id="1500254"/>
    <lineage>
        <taxon>Bacteria</taxon>
        <taxon>Bacillati</taxon>
        <taxon>Bacillota</taxon>
        <taxon>Bacilli</taxon>
        <taxon>Bacillales</taxon>
        <taxon>Paenibacillaceae</taxon>
        <taxon>Aneurinibacillus group</taxon>
        <taxon>Aneurinibacillus</taxon>
    </lineage>
</organism>
<dbReference type="EMBL" id="AP017312">
    <property type="protein sequence ID" value="BAU27349.1"/>
    <property type="molecule type" value="Genomic_DNA"/>
</dbReference>
<protein>
    <submittedName>
        <fullName evidence="1">Uncharacterized protein</fullName>
    </submittedName>
</protein>
<keyword evidence="2" id="KW-1185">Reference proteome</keyword>
<accession>A0A0U5AUB1</accession>
<evidence type="ECO:0000313" key="2">
    <source>
        <dbReference type="Proteomes" id="UP000217696"/>
    </source>
</evidence>
<dbReference type="Proteomes" id="UP000217696">
    <property type="component" value="Chromosome"/>
</dbReference>
<evidence type="ECO:0000313" key="1">
    <source>
        <dbReference type="EMBL" id="BAU27349.1"/>
    </source>
</evidence>
<gene>
    <name evidence="1" type="ORF">CB4_01523</name>
</gene>
<dbReference type="OrthoDB" id="2404998at2"/>